<comment type="function">
    <text evidence="8 9">Involved in unsaturated fatty acids biosynthesis. Catalyzes the dehydration of short chain beta-hydroxyacyl-ACPs and long chain saturated and unsaturated beta-hydroxyacyl-ACPs.</text>
</comment>
<dbReference type="Pfam" id="PF07977">
    <property type="entry name" value="FabA"/>
    <property type="match status" value="1"/>
</dbReference>
<dbReference type="InterPro" id="IPR029069">
    <property type="entry name" value="HotDog_dom_sf"/>
</dbReference>
<comment type="subcellular location">
    <subcellularLocation>
        <location evidence="1 9">Cytoplasm</location>
    </subcellularLocation>
</comment>
<protein>
    <recommendedName>
        <fullName evidence="9">3-hydroxyacyl-[acyl-carrier-protein] dehydratase FabZ</fullName>
        <ecNumber evidence="9">4.2.1.59</ecNumber>
    </recommendedName>
    <alternativeName>
        <fullName evidence="9">(3R)-hydroxymyristoyl-[acyl-carrier-protein] dehydratase</fullName>
        <shortName evidence="9">(3R)-hydroxymyristoyl-ACP dehydrase</shortName>
    </alternativeName>
    <alternativeName>
        <fullName evidence="9">Beta-hydroxyacyl-ACP dehydratase</fullName>
    </alternativeName>
</protein>
<evidence type="ECO:0000256" key="8">
    <source>
        <dbReference type="ARBA" id="ARBA00025049"/>
    </source>
</evidence>
<dbReference type="GO" id="GO:0005737">
    <property type="term" value="C:cytoplasm"/>
    <property type="evidence" value="ECO:0007669"/>
    <property type="project" value="UniProtKB-SubCell"/>
</dbReference>
<comment type="similarity">
    <text evidence="2 9">Belongs to the thioester dehydratase family. FabZ subfamily.</text>
</comment>
<dbReference type="NCBIfam" id="NF000582">
    <property type="entry name" value="PRK00006.1"/>
    <property type="match status" value="1"/>
</dbReference>
<dbReference type="GO" id="GO:0006633">
    <property type="term" value="P:fatty acid biosynthetic process"/>
    <property type="evidence" value="ECO:0007669"/>
    <property type="project" value="UniProtKB-UniRule"/>
</dbReference>
<evidence type="ECO:0000256" key="3">
    <source>
        <dbReference type="ARBA" id="ARBA00022490"/>
    </source>
</evidence>
<dbReference type="SUPFAM" id="SSF54637">
    <property type="entry name" value="Thioesterase/thiol ester dehydrase-isomerase"/>
    <property type="match status" value="1"/>
</dbReference>
<dbReference type="Proteomes" id="UP000069935">
    <property type="component" value="Chromosome 1"/>
</dbReference>
<dbReference type="KEGG" id="ati:AL072_12650"/>
<keyword evidence="6 9" id="KW-0443">Lipid metabolism</keyword>
<dbReference type="GO" id="GO:0019171">
    <property type="term" value="F:(3R)-hydroxyacyl-[acyl-carrier-protein] dehydratase activity"/>
    <property type="evidence" value="ECO:0007669"/>
    <property type="project" value="UniProtKB-EC"/>
</dbReference>
<dbReference type="PANTHER" id="PTHR30272:SF1">
    <property type="entry name" value="3-HYDROXYACYL-[ACYL-CARRIER-PROTEIN] DEHYDRATASE"/>
    <property type="match status" value="1"/>
</dbReference>
<evidence type="ECO:0000256" key="2">
    <source>
        <dbReference type="ARBA" id="ARBA00009174"/>
    </source>
</evidence>
<comment type="catalytic activity">
    <reaction evidence="9">
        <text>a (3R)-hydroxyacyl-[ACP] = a (2E)-enoyl-[ACP] + H2O</text>
        <dbReference type="Rhea" id="RHEA:13097"/>
        <dbReference type="Rhea" id="RHEA-COMP:9925"/>
        <dbReference type="Rhea" id="RHEA-COMP:9945"/>
        <dbReference type="ChEBI" id="CHEBI:15377"/>
        <dbReference type="ChEBI" id="CHEBI:78784"/>
        <dbReference type="ChEBI" id="CHEBI:78827"/>
        <dbReference type="EC" id="4.2.1.59"/>
    </reaction>
</comment>
<dbReference type="CDD" id="cd01288">
    <property type="entry name" value="FabZ"/>
    <property type="match status" value="1"/>
</dbReference>
<name>A0AAC8VYL2_9PROT</name>
<evidence type="ECO:0000313" key="10">
    <source>
        <dbReference type="EMBL" id="ALG71630.1"/>
    </source>
</evidence>
<reference evidence="10 11" key="2">
    <citation type="journal article" date="2016" name="Genome Announc.">
        <title>Complete Genome Sequence of a Strain of Azospirillum thiophilum Isolated from a Sulfide Spring.</title>
        <authorList>
            <person name="Fomenkov A."/>
            <person name="Vincze T."/>
            <person name="Grabovich M."/>
            <person name="Anton B.P."/>
            <person name="Dubinina G."/>
            <person name="Orlova M."/>
            <person name="Belousova E."/>
            <person name="Roberts R.J."/>
        </authorList>
    </citation>
    <scope>NUCLEOTIDE SEQUENCE [LARGE SCALE GENOMIC DNA]</scope>
    <source>
        <strain evidence="10 11">BV-S</strain>
    </source>
</reference>
<dbReference type="FunFam" id="3.10.129.10:FF:000001">
    <property type="entry name" value="3-hydroxyacyl-[acyl-carrier-protein] dehydratase FabZ"/>
    <property type="match status" value="1"/>
</dbReference>
<dbReference type="HAMAP" id="MF_00406">
    <property type="entry name" value="FabZ"/>
    <property type="match status" value="1"/>
</dbReference>
<proteinExistence type="inferred from homology"/>
<gene>
    <name evidence="9" type="primary">fabZ</name>
    <name evidence="10" type="ORF">AL072_12650</name>
</gene>
<dbReference type="NCBIfam" id="TIGR01750">
    <property type="entry name" value="fabZ"/>
    <property type="match status" value="1"/>
</dbReference>
<accession>A0AAC8VYL2</accession>
<evidence type="ECO:0000256" key="7">
    <source>
        <dbReference type="ARBA" id="ARBA00023239"/>
    </source>
</evidence>
<keyword evidence="3 9" id="KW-0963">Cytoplasm</keyword>
<evidence type="ECO:0000256" key="1">
    <source>
        <dbReference type="ARBA" id="ARBA00004496"/>
    </source>
</evidence>
<keyword evidence="5 9" id="KW-0441">Lipid A biosynthesis</keyword>
<dbReference type="RefSeq" id="WP_045580017.1">
    <property type="nucleotide sequence ID" value="NZ_CP012401.1"/>
</dbReference>
<dbReference type="EC" id="4.2.1.59" evidence="9"/>
<evidence type="ECO:0000313" key="11">
    <source>
        <dbReference type="Proteomes" id="UP000069935"/>
    </source>
</evidence>
<sequence length="160" mass="17723">MDVTADNNAQSMKIDDIDIGRIMQMIPHRYPILMIDRVIDVTLGEGATGVKNVTINEPFFQGHFPSRPVMPGVLIIEAMAQTSAVLVVATLGSDAEGKLVYFMTVDEARFRRPVTPGDTIHIHVTKQRKRANVWKFKGEAKVNGVLVAEAIYSAMILDEK</sequence>
<keyword evidence="4 9" id="KW-0444">Lipid biosynthesis</keyword>
<feature type="active site" evidence="9">
    <location>
        <position position="63"/>
    </location>
</feature>
<dbReference type="GO" id="GO:0009245">
    <property type="term" value="P:lipid A biosynthetic process"/>
    <property type="evidence" value="ECO:0007669"/>
    <property type="project" value="UniProtKB-UniRule"/>
</dbReference>
<reference evidence="11" key="1">
    <citation type="submission" date="2015-08" db="EMBL/GenBank/DDBJ databases">
        <title>Complete Genome Sequence of Azospirillum thiophilum BV-S.</title>
        <authorList>
            <person name="Fomenkov A."/>
            <person name="Vincze T."/>
            <person name="Grabovich M."/>
            <person name="Dubinina G."/>
            <person name="Orlova M."/>
            <person name="Belousova E."/>
            <person name="Roberts R.J."/>
        </authorList>
    </citation>
    <scope>NUCLEOTIDE SEQUENCE [LARGE SCALE GENOMIC DNA]</scope>
    <source>
        <strain evidence="11">BV-S</strain>
    </source>
</reference>
<keyword evidence="11" id="KW-1185">Reference proteome</keyword>
<keyword evidence="7 9" id="KW-0456">Lyase</keyword>
<evidence type="ECO:0000256" key="4">
    <source>
        <dbReference type="ARBA" id="ARBA00022516"/>
    </source>
</evidence>
<organism evidence="10 11">
    <name type="scientific">Azospirillum thiophilum</name>
    <dbReference type="NCBI Taxonomy" id="528244"/>
    <lineage>
        <taxon>Bacteria</taxon>
        <taxon>Pseudomonadati</taxon>
        <taxon>Pseudomonadota</taxon>
        <taxon>Alphaproteobacteria</taxon>
        <taxon>Rhodospirillales</taxon>
        <taxon>Azospirillaceae</taxon>
        <taxon>Azospirillum</taxon>
    </lineage>
</organism>
<dbReference type="InterPro" id="IPR010084">
    <property type="entry name" value="FabZ"/>
</dbReference>
<dbReference type="GO" id="GO:0016020">
    <property type="term" value="C:membrane"/>
    <property type="evidence" value="ECO:0007669"/>
    <property type="project" value="GOC"/>
</dbReference>
<dbReference type="PANTHER" id="PTHR30272">
    <property type="entry name" value="3-HYDROXYACYL-[ACYL-CARRIER-PROTEIN] DEHYDRATASE"/>
    <property type="match status" value="1"/>
</dbReference>
<evidence type="ECO:0000256" key="6">
    <source>
        <dbReference type="ARBA" id="ARBA00023098"/>
    </source>
</evidence>
<dbReference type="AlphaFoldDB" id="A0AAC8VYL2"/>
<dbReference type="Gene3D" id="3.10.129.10">
    <property type="entry name" value="Hotdog Thioesterase"/>
    <property type="match status" value="1"/>
</dbReference>
<dbReference type="InterPro" id="IPR013114">
    <property type="entry name" value="FabA_FabZ"/>
</dbReference>
<evidence type="ECO:0000256" key="5">
    <source>
        <dbReference type="ARBA" id="ARBA00022556"/>
    </source>
</evidence>
<dbReference type="EMBL" id="CP012401">
    <property type="protein sequence ID" value="ALG71630.1"/>
    <property type="molecule type" value="Genomic_DNA"/>
</dbReference>
<evidence type="ECO:0000256" key="9">
    <source>
        <dbReference type="HAMAP-Rule" id="MF_00406"/>
    </source>
</evidence>